<gene>
    <name evidence="1" type="ORF">MRB53_003853</name>
</gene>
<sequence>MVVLDSGVVLCKAGITGEGAIERWFPTAPAAPSTLNVGSRRLESLASGTLERWFPTAPAAPSTPSAIWSLTCSSSLRTSPLSPFVTPATTLRGTGTRRVKQGKRERDNERKRRRAEQQLKNLFAKQVQSLFLIPLMLLLHGFHLHEYSKLYEQNLIMIRNTLVPN</sequence>
<proteinExistence type="predicted"/>
<protein>
    <submittedName>
        <fullName evidence="1">Uncharacterized protein</fullName>
    </submittedName>
</protein>
<evidence type="ECO:0000313" key="2">
    <source>
        <dbReference type="Proteomes" id="UP001234297"/>
    </source>
</evidence>
<comment type="caution">
    <text evidence="1">The sequence shown here is derived from an EMBL/GenBank/DDBJ whole genome shotgun (WGS) entry which is preliminary data.</text>
</comment>
<evidence type="ECO:0000313" key="1">
    <source>
        <dbReference type="EMBL" id="KAJ8650830.1"/>
    </source>
</evidence>
<name>A0ACC2MYK7_PERAE</name>
<keyword evidence="2" id="KW-1185">Reference proteome</keyword>
<accession>A0ACC2MYK7</accession>
<organism evidence="1 2">
    <name type="scientific">Persea americana</name>
    <name type="common">Avocado</name>
    <dbReference type="NCBI Taxonomy" id="3435"/>
    <lineage>
        <taxon>Eukaryota</taxon>
        <taxon>Viridiplantae</taxon>
        <taxon>Streptophyta</taxon>
        <taxon>Embryophyta</taxon>
        <taxon>Tracheophyta</taxon>
        <taxon>Spermatophyta</taxon>
        <taxon>Magnoliopsida</taxon>
        <taxon>Magnoliidae</taxon>
        <taxon>Laurales</taxon>
        <taxon>Lauraceae</taxon>
        <taxon>Persea</taxon>
    </lineage>
</organism>
<dbReference type="EMBL" id="CM056809">
    <property type="protein sequence ID" value="KAJ8650830.1"/>
    <property type="molecule type" value="Genomic_DNA"/>
</dbReference>
<dbReference type="Proteomes" id="UP001234297">
    <property type="component" value="Chromosome 1"/>
</dbReference>
<reference evidence="1 2" key="1">
    <citation type="journal article" date="2022" name="Hortic Res">
        <title>A haplotype resolved chromosomal level avocado genome allows analysis of novel avocado genes.</title>
        <authorList>
            <person name="Nath O."/>
            <person name="Fletcher S.J."/>
            <person name="Hayward A."/>
            <person name="Shaw L.M."/>
            <person name="Masouleh A.K."/>
            <person name="Furtado A."/>
            <person name="Henry R.J."/>
            <person name="Mitter N."/>
        </authorList>
    </citation>
    <scope>NUCLEOTIDE SEQUENCE [LARGE SCALE GENOMIC DNA]</scope>
    <source>
        <strain evidence="2">cv. Hass</strain>
    </source>
</reference>